<gene>
    <name evidence="1" type="ORF">SS1G_01956</name>
</gene>
<dbReference type="Proteomes" id="UP000001312">
    <property type="component" value="Unassembled WGS sequence"/>
</dbReference>
<reference evidence="2" key="1">
    <citation type="journal article" date="2011" name="PLoS Genet.">
        <title>Genomic analysis of the necrotrophic fungal pathogens Sclerotinia sclerotiorum and Botrytis cinerea.</title>
        <authorList>
            <person name="Amselem J."/>
            <person name="Cuomo C.A."/>
            <person name="van Kan J.A."/>
            <person name="Viaud M."/>
            <person name="Benito E.P."/>
            <person name="Couloux A."/>
            <person name="Coutinho P.M."/>
            <person name="de Vries R.P."/>
            <person name="Dyer P.S."/>
            <person name="Fillinger S."/>
            <person name="Fournier E."/>
            <person name="Gout L."/>
            <person name="Hahn M."/>
            <person name="Kohn L."/>
            <person name="Lapalu N."/>
            <person name="Plummer K.M."/>
            <person name="Pradier J.M."/>
            <person name="Quevillon E."/>
            <person name="Sharon A."/>
            <person name="Simon A."/>
            <person name="ten Have A."/>
            <person name="Tudzynski B."/>
            <person name="Tudzynski P."/>
            <person name="Wincker P."/>
            <person name="Andrew M."/>
            <person name="Anthouard V."/>
            <person name="Beever R.E."/>
            <person name="Beffa R."/>
            <person name="Benoit I."/>
            <person name="Bouzid O."/>
            <person name="Brault B."/>
            <person name="Chen Z."/>
            <person name="Choquer M."/>
            <person name="Collemare J."/>
            <person name="Cotton P."/>
            <person name="Danchin E.G."/>
            <person name="Da Silva C."/>
            <person name="Gautier A."/>
            <person name="Giraud C."/>
            <person name="Giraud T."/>
            <person name="Gonzalez C."/>
            <person name="Grossetete S."/>
            <person name="Guldener U."/>
            <person name="Henrissat B."/>
            <person name="Howlett B.J."/>
            <person name="Kodira C."/>
            <person name="Kretschmer M."/>
            <person name="Lappartient A."/>
            <person name="Leroch M."/>
            <person name="Levis C."/>
            <person name="Mauceli E."/>
            <person name="Neuveglise C."/>
            <person name="Oeser B."/>
            <person name="Pearson M."/>
            <person name="Poulain J."/>
            <person name="Poussereau N."/>
            <person name="Quesneville H."/>
            <person name="Rascle C."/>
            <person name="Schumacher J."/>
            <person name="Segurens B."/>
            <person name="Sexton A."/>
            <person name="Silva E."/>
            <person name="Sirven C."/>
            <person name="Soanes D.M."/>
            <person name="Talbot N.J."/>
            <person name="Templeton M."/>
            <person name="Yandava C."/>
            <person name="Yarden O."/>
            <person name="Zeng Q."/>
            <person name="Rollins J.A."/>
            <person name="Lebrun M.H."/>
            <person name="Dickman M."/>
        </authorList>
    </citation>
    <scope>NUCLEOTIDE SEQUENCE [LARGE SCALE GENOMIC DNA]</scope>
    <source>
        <strain evidence="2">ATCC 18683 / 1980 / Ss-1</strain>
    </source>
</reference>
<dbReference type="InParanoid" id="A7E9H6"/>
<dbReference type="HOGENOM" id="CLU_2159921_0_0_1"/>
<keyword evidence="2" id="KW-1185">Reference proteome</keyword>
<protein>
    <submittedName>
        <fullName evidence="1">Uncharacterized protein</fullName>
    </submittedName>
</protein>
<dbReference type="AlphaFoldDB" id="A7E9H6"/>
<organism evidence="1 2">
    <name type="scientific">Sclerotinia sclerotiorum (strain ATCC 18683 / 1980 / Ss-1)</name>
    <name type="common">White mold</name>
    <name type="synonym">Whetzelinia sclerotiorum</name>
    <dbReference type="NCBI Taxonomy" id="665079"/>
    <lineage>
        <taxon>Eukaryota</taxon>
        <taxon>Fungi</taxon>
        <taxon>Dikarya</taxon>
        <taxon>Ascomycota</taxon>
        <taxon>Pezizomycotina</taxon>
        <taxon>Leotiomycetes</taxon>
        <taxon>Helotiales</taxon>
        <taxon>Sclerotiniaceae</taxon>
        <taxon>Sclerotinia</taxon>
    </lineage>
</organism>
<accession>A7E9H6</accession>
<dbReference type="KEGG" id="ssl:SS1G_01956"/>
<proteinExistence type="predicted"/>
<evidence type="ECO:0000313" key="1">
    <source>
        <dbReference type="EMBL" id="EDN97028.1"/>
    </source>
</evidence>
<sequence>MKASINKVATTAKTIIPITTLLKPLPEELCEDVEVIDGALVSDVGVDVAVTDLEAIEEDNVELLEVLILFNDVVEELEALDVVEEDMEMEDVGSFMRTQIWPTTFKVAIKN</sequence>
<dbReference type="RefSeq" id="XP_001597760.1">
    <property type="nucleotide sequence ID" value="XM_001597710.1"/>
</dbReference>
<dbReference type="EMBL" id="CH476622">
    <property type="protein sequence ID" value="EDN97028.1"/>
    <property type="molecule type" value="Genomic_DNA"/>
</dbReference>
<evidence type="ECO:0000313" key="2">
    <source>
        <dbReference type="Proteomes" id="UP000001312"/>
    </source>
</evidence>
<dbReference type="GeneID" id="5493573"/>
<name>A7E9H6_SCLS1</name>